<name>A0ABX0UGE2_9BACT</name>
<accession>A0ABX0UGE2</accession>
<gene>
    <name evidence="1" type="ORF">FHS68_001223</name>
</gene>
<evidence type="ECO:0008006" key="3">
    <source>
        <dbReference type="Google" id="ProtNLM"/>
    </source>
</evidence>
<comment type="caution">
    <text evidence="1">The sequence shown here is derived from an EMBL/GenBank/DDBJ whole genome shotgun (WGS) entry which is preliminary data.</text>
</comment>
<dbReference type="Proteomes" id="UP001179181">
    <property type="component" value="Unassembled WGS sequence"/>
</dbReference>
<dbReference type="EMBL" id="JAASQJ010000001">
    <property type="protein sequence ID" value="NIJ52067.1"/>
    <property type="molecule type" value="Genomic_DNA"/>
</dbReference>
<keyword evidence="2" id="KW-1185">Reference proteome</keyword>
<proteinExistence type="predicted"/>
<dbReference type="RefSeq" id="WP_167268120.1">
    <property type="nucleotide sequence ID" value="NZ_JAASQJ010000001.1"/>
</dbReference>
<protein>
    <recommendedName>
        <fullName evidence="3">AlgX/AlgJ SGNH hydrolase-like domain-containing protein</fullName>
    </recommendedName>
</protein>
<evidence type="ECO:0000313" key="2">
    <source>
        <dbReference type="Proteomes" id="UP001179181"/>
    </source>
</evidence>
<sequence length="339" mass="38911">MKVSKYLFLILACIIWIIGLSPSLYSKIVSLGFIEDGYQYGDLYRLSNLSAFRDPREQCTDYVPPTKASAGKKVHLYTIGDSFTEKQRIGKQDFVVDSYTYVKWDNFLHIKLDTTETNILLLESVERHFRQKMATPIRTLIADTATFEAKYEEARVMQKLDNAFKASLTHDRLDGLLFQNEIFLTLKQWKADFNRAVFGRVNNSVTAVNGGRDLVYYMDTDTTITSSFYELSQSEVDTIVTNVNKSADFADSLGFNQVILSIIPNKVSVLDPEYQHYNGLIERVYHHPRLQVPHIDVLADYRKMGRAAYLRGDSHWTCDGRALWLNRVNTLINMLVAPD</sequence>
<evidence type="ECO:0000313" key="1">
    <source>
        <dbReference type="EMBL" id="NIJ52067.1"/>
    </source>
</evidence>
<reference evidence="1 2" key="1">
    <citation type="submission" date="2020-03" db="EMBL/GenBank/DDBJ databases">
        <title>Genomic Encyclopedia of Type Strains, Phase IV (KMG-IV): sequencing the most valuable type-strain genomes for metagenomic binning, comparative biology and taxonomic classification.</title>
        <authorList>
            <person name="Goeker M."/>
        </authorList>
    </citation>
    <scope>NUCLEOTIDE SEQUENCE [LARGE SCALE GENOMIC DNA]</scope>
    <source>
        <strain evidence="1 2">DSM 102865</strain>
    </source>
</reference>
<organism evidence="1 2">
    <name type="scientific">Dyadobacter arcticus</name>
    <dbReference type="NCBI Taxonomy" id="1078754"/>
    <lineage>
        <taxon>Bacteria</taxon>
        <taxon>Pseudomonadati</taxon>
        <taxon>Bacteroidota</taxon>
        <taxon>Cytophagia</taxon>
        <taxon>Cytophagales</taxon>
        <taxon>Spirosomataceae</taxon>
        <taxon>Dyadobacter</taxon>
    </lineage>
</organism>